<dbReference type="GO" id="GO:0005739">
    <property type="term" value="C:mitochondrion"/>
    <property type="evidence" value="ECO:0007669"/>
    <property type="project" value="GOC"/>
</dbReference>
<dbReference type="Pfam" id="PF00226">
    <property type="entry name" value="DnaJ"/>
    <property type="match status" value="1"/>
</dbReference>
<keyword evidence="4" id="KW-0175">Coiled coil</keyword>
<keyword evidence="2" id="KW-0472">Membrane</keyword>
<dbReference type="GO" id="GO:0016020">
    <property type="term" value="C:membrane"/>
    <property type="evidence" value="ECO:0007669"/>
    <property type="project" value="UniProtKB-SubCell"/>
</dbReference>
<comment type="caution">
    <text evidence="7">The sequence shown here is derived from an EMBL/GenBank/DDBJ whole genome shotgun (WGS) entry which is preliminary data.</text>
</comment>
<dbReference type="InterPro" id="IPR052243">
    <property type="entry name" value="Mito_inner_membrane_organizer"/>
</dbReference>
<feature type="compositionally biased region" description="Acidic residues" evidence="5">
    <location>
        <begin position="143"/>
        <end position="153"/>
    </location>
</feature>
<keyword evidence="8" id="KW-1185">Reference proteome</keyword>
<dbReference type="EMBL" id="BLZA01000058">
    <property type="protein sequence ID" value="GHJ90374.1"/>
    <property type="molecule type" value="Genomic_DNA"/>
</dbReference>
<reference evidence="7" key="1">
    <citation type="submission" date="2020-07" db="EMBL/GenBank/DDBJ databases">
        <title>Draft Genome Sequence of a Deep-Sea Yeast, Naganishia (Cryptococcus) liquefaciens strain N6.</title>
        <authorList>
            <person name="Han Y.W."/>
            <person name="Kajitani R."/>
            <person name="Morimoto H."/>
            <person name="Parhat M."/>
            <person name="Tsubouchi H."/>
            <person name="Bakenova O."/>
            <person name="Ogata M."/>
            <person name="Argunhan B."/>
            <person name="Aoki R."/>
            <person name="Kajiwara S."/>
            <person name="Itoh T."/>
            <person name="Iwasaki H."/>
        </authorList>
    </citation>
    <scope>NUCLEOTIDE SEQUENCE</scope>
    <source>
        <strain evidence="7">N6</strain>
    </source>
</reference>
<proteinExistence type="predicted"/>
<dbReference type="PRINTS" id="PR00625">
    <property type="entry name" value="JDOMAIN"/>
</dbReference>
<dbReference type="SUPFAM" id="SSF46565">
    <property type="entry name" value="Chaperone J-domain"/>
    <property type="match status" value="1"/>
</dbReference>
<evidence type="ECO:0000256" key="4">
    <source>
        <dbReference type="SAM" id="Coils"/>
    </source>
</evidence>
<evidence type="ECO:0000256" key="3">
    <source>
        <dbReference type="ARBA" id="ARBA00023186"/>
    </source>
</evidence>
<evidence type="ECO:0000259" key="6">
    <source>
        <dbReference type="PROSITE" id="PS50076"/>
    </source>
</evidence>
<evidence type="ECO:0000313" key="8">
    <source>
        <dbReference type="Proteomes" id="UP000620104"/>
    </source>
</evidence>
<feature type="coiled-coil region" evidence="4">
    <location>
        <begin position="504"/>
        <end position="546"/>
    </location>
</feature>
<dbReference type="InterPro" id="IPR055225">
    <property type="entry name" value="DNAJC11-like_beta-barrel"/>
</dbReference>
<dbReference type="PROSITE" id="PS00636">
    <property type="entry name" value="DNAJ_1"/>
    <property type="match status" value="1"/>
</dbReference>
<dbReference type="SMART" id="SM00271">
    <property type="entry name" value="DnaJ"/>
    <property type="match status" value="1"/>
</dbReference>
<evidence type="ECO:0000313" key="7">
    <source>
        <dbReference type="EMBL" id="GHJ90374.1"/>
    </source>
</evidence>
<dbReference type="GO" id="GO:0042407">
    <property type="term" value="P:cristae formation"/>
    <property type="evidence" value="ECO:0007669"/>
    <property type="project" value="TreeGrafter"/>
</dbReference>
<evidence type="ECO:0000256" key="2">
    <source>
        <dbReference type="ARBA" id="ARBA00023136"/>
    </source>
</evidence>
<dbReference type="InterPro" id="IPR001623">
    <property type="entry name" value="DnaJ_domain"/>
</dbReference>
<accession>A0A8H3U0A8</accession>
<feature type="region of interest" description="Disordered" evidence="5">
    <location>
        <begin position="140"/>
        <end position="163"/>
    </location>
</feature>
<comment type="subcellular location">
    <subcellularLocation>
        <location evidence="1">Membrane</location>
    </subcellularLocation>
</comment>
<protein>
    <recommendedName>
        <fullName evidence="6">J domain-containing protein</fullName>
    </recommendedName>
</protein>
<dbReference type="Pfam" id="PF22774">
    <property type="entry name" value="DNAJC11_beta-barrel"/>
    <property type="match status" value="1"/>
</dbReference>
<feature type="domain" description="J" evidence="6">
    <location>
        <begin position="59"/>
        <end position="134"/>
    </location>
</feature>
<evidence type="ECO:0000256" key="1">
    <source>
        <dbReference type="ARBA" id="ARBA00004370"/>
    </source>
</evidence>
<organism evidence="7 8">
    <name type="scientific">Naganishia liquefaciens</name>
    <dbReference type="NCBI Taxonomy" id="104408"/>
    <lineage>
        <taxon>Eukaryota</taxon>
        <taxon>Fungi</taxon>
        <taxon>Dikarya</taxon>
        <taxon>Basidiomycota</taxon>
        <taxon>Agaricomycotina</taxon>
        <taxon>Tremellomycetes</taxon>
        <taxon>Filobasidiales</taxon>
        <taxon>Filobasidiaceae</taxon>
        <taxon>Naganishia</taxon>
    </lineage>
</organism>
<gene>
    <name evidence="7" type="ORF">NliqN6_6776</name>
</gene>
<dbReference type="PANTHER" id="PTHR44157:SF1">
    <property type="entry name" value="DNAJ HOMOLOG SUBFAMILY C MEMBER 11"/>
    <property type="match status" value="1"/>
</dbReference>
<dbReference type="CDD" id="cd06257">
    <property type="entry name" value="DnaJ"/>
    <property type="match status" value="1"/>
</dbReference>
<name>A0A8H3U0A8_9TREE</name>
<dbReference type="InterPro" id="IPR036869">
    <property type="entry name" value="J_dom_sf"/>
</dbReference>
<dbReference type="PANTHER" id="PTHR44157">
    <property type="entry name" value="DNAJ HOMOLOG SUBFAMILY C MEMBER 11"/>
    <property type="match status" value="1"/>
</dbReference>
<dbReference type="AlphaFoldDB" id="A0A8H3U0A8"/>
<dbReference type="InterPro" id="IPR024586">
    <property type="entry name" value="DnaJ-like_C11_C"/>
</dbReference>
<dbReference type="Pfam" id="PF11875">
    <property type="entry name" value="DnaJ-like_C11_C"/>
    <property type="match status" value="1"/>
</dbReference>
<dbReference type="Gene3D" id="1.10.287.110">
    <property type="entry name" value="DnaJ domain"/>
    <property type="match status" value="1"/>
</dbReference>
<dbReference type="Proteomes" id="UP000620104">
    <property type="component" value="Unassembled WGS sequence"/>
</dbReference>
<dbReference type="OrthoDB" id="10250354at2759"/>
<dbReference type="InterPro" id="IPR018253">
    <property type="entry name" value="DnaJ_domain_CS"/>
</dbReference>
<keyword evidence="3" id="KW-0143">Chaperone</keyword>
<sequence>MDDEQGPSTLYRARFAHTPDGLPAFSTFATSGEAQDTEPLFKDEVKEREEQAKEREKDNLYALLNLPKSATPTQIRDRYRALAITFHPDKHRHFGGDGEDTTSSVSAETHFNAIQRAYEILMDPQKRAVYDLLGEEGLRELGQDEQGDQEDDGTGARRRRQKWQIGRRLKTPEEIRRHYQRVVYERRLNSIDAMVKSKGDINVNVDARAVFLPISFFKNPDVVQHDVVSRLMRTRMTGMGMKHSFETPVSNQTSIVWAGQMMARNGAGGGNVVGTVRHSFGPRFWVEAGSSILNPRIATAKATYAHDMETFATVNAVQQTYKAPPAVALTVGRKVFDKTTGFVTVRSGFWELGPWGRGLAETLGRTDRPAVSLGLTSIGHTGTGWTAEATGGFIDNHLSGDYTLDILNGFKVKVGSAVGTATGINAFVNTERQITDNTKIGLGVTASLPGGITMKIRLWRLGQRVSIPIMLSQNIDPTVLFFSTVVPATSIFALHHLYLEPKRRQRTLNTIAELQSENAEYLAQKKAEALDAMAMLEETVQRKLEQERTNEAGLIIVSAHYGLASAFTPMGTREVEGEEEKVADVTIAVQALVHNGHLHIPSGRPKYNILGFYDPCMGEAKRLRVQYLFRDKLHEATVDDMEALRAPLRTHVVDDSRNGNWEA</sequence>
<dbReference type="PROSITE" id="PS50076">
    <property type="entry name" value="DNAJ_2"/>
    <property type="match status" value="1"/>
</dbReference>
<evidence type="ECO:0000256" key="5">
    <source>
        <dbReference type="SAM" id="MobiDB-lite"/>
    </source>
</evidence>